<reference evidence="6" key="1">
    <citation type="submission" date="2022-12" db="EMBL/GenBank/DDBJ databases">
        <title>NDM-1 containing novel ST 2018 Pseudenterobacter timonensis.</title>
        <authorList>
            <person name="Halder G."/>
            <person name="Mandal S."/>
            <person name="Dutta S."/>
        </authorList>
    </citation>
    <scope>NUCLEOTIDE SEQUENCE</scope>
    <source>
        <strain evidence="6">CNCI147</strain>
    </source>
</reference>
<dbReference type="PRINTS" id="PR00039">
    <property type="entry name" value="HTHLYSR"/>
</dbReference>
<evidence type="ECO:0000256" key="1">
    <source>
        <dbReference type="ARBA" id="ARBA00009437"/>
    </source>
</evidence>
<dbReference type="InterPro" id="IPR005119">
    <property type="entry name" value="LysR_subst-bd"/>
</dbReference>
<accession>A0AAE4DPQ4</accession>
<dbReference type="FunFam" id="1.10.10.10:FF:000001">
    <property type="entry name" value="LysR family transcriptional regulator"/>
    <property type="match status" value="1"/>
</dbReference>
<comment type="caution">
    <text evidence="6">The sequence shown here is derived from an EMBL/GenBank/DDBJ whole genome shotgun (WGS) entry which is preliminary data.</text>
</comment>
<evidence type="ECO:0000256" key="2">
    <source>
        <dbReference type="ARBA" id="ARBA00023015"/>
    </source>
</evidence>
<evidence type="ECO:0000313" key="7">
    <source>
        <dbReference type="Proteomes" id="UP001248822"/>
    </source>
</evidence>
<dbReference type="PANTHER" id="PTHR30346:SF17">
    <property type="entry name" value="LYSR FAMILY TRANSCRIPTIONAL REGULATOR"/>
    <property type="match status" value="1"/>
</dbReference>
<feature type="domain" description="HTH lysR-type" evidence="5">
    <location>
        <begin position="3"/>
        <end position="60"/>
    </location>
</feature>
<dbReference type="SUPFAM" id="SSF53850">
    <property type="entry name" value="Periplasmic binding protein-like II"/>
    <property type="match status" value="1"/>
</dbReference>
<keyword evidence="3" id="KW-0238">DNA-binding</keyword>
<dbReference type="EMBL" id="JAQGEC010000012">
    <property type="protein sequence ID" value="MDR9891421.1"/>
    <property type="molecule type" value="Genomic_DNA"/>
</dbReference>
<dbReference type="InterPro" id="IPR000847">
    <property type="entry name" value="LysR_HTH_N"/>
</dbReference>
<dbReference type="PROSITE" id="PS50931">
    <property type="entry name" value="HTH_LYSR"/>
    <property type="match status" value="1"/>
</dbReference>
<dbReference type="CDD" id="cd08414">
    <property type="entry name" value="PBP2_LTTR_aromatics_like"/>
    <property type="match status" value="1"/>
</dbReference>
<sequence length="300" mass="33445">MNIELRHLRYFIAVAEELHFGRAAARLNISQPPLSQQIQLLEQQVGARLLARTNRSVELTAAGRQFLADSRQIMSQVDDAAARAARLHLGETGEIRIGFTSSAPFISAVSTTLSSFRRDYPDVHIQTREINTREQIAPLNEGSLELGLMRNTHLPETLSWQKILREPLLAMIPTDHPLASLPAVSLAALAKEPFVFFDPHVGTGLYDDILGLMRRYGQAPVITQEVGEAMTIIGLVAAGLGVSILPASFKRVQLEEMRWIPLAEEDAISEMWLVWSRHHPLSQAALRFKDRLLAAAHRPF</sequence>
<evidence type="ECO:0000256" key="3">
    <source>
        <dbReference type="ARBA" id="ARBA00023125"/>
    </source>
</evidence>
<dbReference type="Gene3D" id="3.40.190.10">
    <property type="entry name" value="Periplasmic binding protein-like II"/>
    <property type="match status" value="2"/>
</dbReference>
<dbReference type="GO" id="GO:0003700">
    <property type="term" value="F:DNA-binding transcription factor activity"/>
    <property type="evidence" value="ECO:0007669"/>
    <property type="project" value="InterPro"/>
</dbReference>
<dbReference type="Pfam" id="PF00126">
    <property type="entry name" value="HTH_1"/>
    <property type="match status" value="1"/>
</dbReference>
<dbReference type="PANTHER" id="PTHR30346">
    <property type="entry name" value="TRANSCRIPTIONAL DUAL REGULATOR HCAR-RELATED"/>
    <property type="match status" value="1"/>
</dbReference>
<organism evidence="6 7">
    <name type="scientific">Pseudenterobacter timonensis</name>
    <dbReference type="NCBI Taxonomy" id="1755099"/>
    <lineage>
        <taxon>Bacteria</taxon>
        <taxon>Pseudomonadati</taxon>
        <taxon>Pseudomonadota</taxon>
        <taxon>Gammaproteobacteria</taxon>
        <taxon>Enterobacterales</taxon>
        <taxon>Enterobacteriaceae</taxon>
        <taxon>Pseudenterobacter</taxon>
    </lineage>
</organism>
<evidence type="ECO:0000313" key="6">
    <source>
        <dbReference type="EMBL" id="MDR9891421.1"/>
    </source>
</evidence>
<evidence type="ECO:0000259" key="5">
    <source>
        <dbReference type="PROSITE" id="PS50931"/>
    </source>
</evidence>
<proteinExistence type="inferred from homology"/>
<dbReference type="AlphaFoldDB" id="A0AAE4DPQ4"/>
<protein>
    <submittedName>
        <fullName evidence="6">LysR family transcriptional regulator</fullName>
    </submittedName>
</protein>
<keyword evidence="4" id="KW-0804">Transcription</keyword>
<dbReference type="InterPro" id="IPR036388">
    <property type="entry name" value="WH-like_DNA-bd_sf"/>
</dbReference>
<dbReference type="Pfam" id="PF03466">
    <property type="entry name" value="LysR_substrate"/>
    <property type="match status" value="1"/>
</dbReference>
<name>A0AAE4DPQ4_9ENTR</name>
<keyword evidence="2" id="KW-0805">Transcription regulation</keyword>
<dbReference type="Proteomes" id="UP001248822">
    <property type="component" value="Unassembled WGS sequence"/>
</dbReference>
<comment type="similarity">
    <text evidence="1">Belongs to the LysR transcriptional regulatory family.</text>
</comment>
<gene>
    <name evidence="6" type="ORF">O7047_14440</name>
</gene>
<dbReference type="GO" id="GO:0003677">
    <property type="term" value="F:DNA binding"/>
    <property type="evidence" value="ECO:0007669"/>
    <property type="project" value="UniProtKB-KW"/>
</dbReference>
<dbReference type="InterPro" id="IPR036390">
    <property type="entry name" value="WH_DNA-bd_sf"/>
</dbReference>
<evidence type="ECO:0000256" key="4">
    <source>
        <dbReference type="ARBA" id="ARBA00023163"/>
    </source>
</evidence>
<dbReference type="Gene3D" id="1.10.10.10">
    <property type="entry name" value="Winged helix-like DNA-binding domain superfamily/Winged helix DNA-binding domain"/>
    <property type="match status" value="1"/>
</dbReference>
<dbReference type="GO" id="GO:0032993">
    <property type="term" value="C:protein-DNA complex"/>
    <property type="evidence" value="ECO:0007669"/>
    <property type="project" value="TreeGrafter"/>
</dbReference>
<dbReference type="RefSeq" id="WP_061709296.1">
    <property type="nucleotide sequence ID" value="NZ_CABKVX010000013.1"/>
</dbReference>
<dbReference type="SUPFAM" id="SSF46785">
    <property type="entry name" value="Winged helix' DNA-binding domain"/>
    <property type="match status" value="1"/>
</dbReference>